<dbReference type="Gene3D" id="3.90.550.10">
    <property type="entry name" value="Spore Coat Polysaccharide Biosynthesis Protein SpsA, Chain A"/>
    <property type="match status" value="1"/>
</dbReference>
<evidence type="ECO:0000313" key="4">
    <source>
        <dbReference type="Proteomes" id="UP001529491"/>
    </source>
</evidence>
<evidence type="ECO:0000256" key="1">
    <source>
        <dbReference type="SAM" id="Phobius"/>
    </source>
</evidence>
<keyword evidence="1" id="KW-0812">Transmembrane</keyword>
<keyword evidence="1" id="KW-1133">Transmembrane helix</keyword>
<organism evidence="3 4">
    <name type="scientific">Shewanella youngdeokensis</name>
    <dbReference type="NCBI Taxonomy" id="2999068"/>
    <lineage>
        <taxon>Bacteria</taxon>
        <taxon>Pseudomonadati</taxon>
        <taxon>Pseudomonadota</taxon>
        <taxon>Gammaproteobacteria</taxon>
        <taxon>Alteromonadales</taxon>
        <taxon>Shewanellaceae</taxon>
        <taxon>Shewanella</taxon>
    </lineage>
</organism>
<feature type="domain" description="Glycosyltransferase 2-like" evidence="2">
    <location>
        <begin position="2"/>
        <end position="156"/>
    </location>
</feature>
<keyword evidence="3" id="KW-0328">Glycosyltransferase</keyword>
<feature type="transmembrane region" description="Helical" evidence="1">
    <location>
        <begin position="231"/>
        <end position="252"/>
    </location>
</feature>
<sequence length="265" mass="31058">MDWLKASVNSVIDQTLKASLFVIVIDGAIDCEMYNFLVETEASNPSVVLMVGSENRGLSQCMNAIVDWVTQYEPQYFFRMDADDICMLNRFSRQIQLLEKHSKVDVLGSALIEIDETGERVGCRRLPVRHEVLLKSFSRRCPINHPTVVIRFKVFKDGHRYLGSLLNTQDYFFWIKLAKSGYRFANIKEPLLKFRRIGGFYKRRGRGKSWNEFKARLYAMQELDQFTFFNFVYALAILGLRMMPSFIVKKAYMLDRLLLKRRSER</sequence>
<dbReference type="Proteomes" id="UP001529491">
    <property type="component" value="Chromosome"/>
</dbReference>
<keyword evidence="4" id="KW-1185">Reference proteome</keyword>
<accession>A0ABZ0K199</accession>
<reference evidence="3 4" key="1">
    <citation type="submission" date="2023-10" db="EMBL/GenBank/DDBJ databases">
        <title>Complete genome sequence of Shewanella sp. DAU334.</title>
        <authorList>
            <person name="Lee Y.-S."/>
            <person name="Jeong H.-R."/>
            <person name="Hwang E.-J."/>
            <person name="Choi Y.-L."/>
            <person name="Kim G.-D."/>
        </authorList>
    </citation>
    <scope>NUCLEOTIDE SEQUENCE [LARGE SCALE GENOMIC DNA]</scope>
    <source>
        <strain evidence="3 4">DAU334</strain>
    </source>
</reference>
<protein>
    <submittedName>
        <fullName evidence="3">Glycosyltransferase</fullName>
        <ecNumber evidence="3">2.4.-.-</ecNumber>
    </submittedName>
</protein>
<dbReference type="InterPro" id="IPR029044">
    <property type="entry name" value="Nucleotide-diphossugar_trans"/>
</dbReference>
<dbReference type="EC" id="2.4.-.-" evidence="3"/>
<gene>
    <name evidence="3" type="ORF">RGE70_05860</name>
</gene>
<dbReference type="EMBL" id="CP136522">
    <property type="protein sequence ID" value="WOT06320.1"/>
    <property type="molecule type" value="Genomic_DNA"/>
</dbReference>
<dbReference type="SUPFAM" id="SSF53448">
    <property type="entry name" value="Nucleotide-diphospho-sugar transferases"/>
    <property type="match status" value="1"/>
</dbReference>
<dbReference type="InterPro" id="IPR001173">
    <property type="entry name" value="Glyco_trans_2-like"/>
</dbReference>
<evidence type="ECO:0000313" key="3">
    <source>
        <dbReference type="EMBL" id="WOT06320.1"/>
    </source>
</evidence>
<keyword evidence="3" id="KW-0808">Transferase</keyword>
<evidence type="ECO:0000259" key="2">
    <source>
        <dbReference type="Pfam" id="PF00535"/>
    </source>
</evidence>
<dbReference type="GO" id="GO:0016757">
    <property type="term" value="F:glycosyltransferase activity"/>
    <property type="evidence" value="ECO:0007669"/>
    <property type="project" value="UniProtKB-KW"/>
</dbReference>
<dbReference type="Pfam" id="PF00535">
    <property type="entry name" value="Glycos_transf_2"/>
    <property type="match status" value="1"/>
</dbReference>
<proteinExistence type="predicted"/>
<name>A0ABZ0K199_9GAMM</name>
<keyword evidence="1" id="KW-0472">Membrane</keyword>